<dbReference type="InterPro" id="IPR021795">
    <property type="entry name" value="DUF3363"/>
</dbReference>
<dbReference type="AlphaFoldDB" id="A0A290MV59"/>
<sequence>MDDHLLDFEIRPGRIRSDGRQAVGRGQRLSRLVAKPARTLSRSGGHGPARRSGSPGKCSRFGRGQDAANAMKFRGGGAGYRRVVIKTRMAALKLGSQAAGAHLRYLVRDGVTRDGDPAKLYDRDGEGVDGAAFTARGAGDRRQFRFIVAPEDGADLSDMRAFTRDLMGQMERDLGTKLDWVAVDHFNTGHPHSHVVVRGKDAFGKDLIIAQDYLTHGLRHRAQELATLELGLQTEQEVARKREAEITAERFTDIDRGLVADMTATRTIDMRPAAGQVRADHDVTLRQGRLRTLERMDLAEQVSPGVWRLSENLESTLRGLGERGDIIRAMSRAVSRRGREANPEAFVIDAAGEPSTPKTGRVIDKRLSDELGDRVGLVVDGIDGRVRHVEVDGDTAADIRIGAIVETGAMPASRPADRTIASLAEDGVYRPSDHRQRLLSGEMKLPPGANADDLVEAHVRRLEALRRAGVVERWSDDTWSIPKDFMARAEAFEQGRRSQVRLLSAFDLDSQLRSDGATWLDRRLVGGQARDAAPQGFGAEVERALDRRRETLVRQGHATRGANGGWRAKPDLLAKLERQEISRRGEAMAKDKGLPFRMPEPGEAVRGKLVDSVQMASGKFAVIEGHMDFALVPWRPVMERFRGQEIAGTVEMGGNISWQLGRGRGLGI</sequence>
<gene>
    <name evidence="2" type="ORF">CA606_11250</name>
</gene>
<reference evidence="3" key="1">
    <citation type="submission" date="2017-09" db="EMBL/GenBank/DDBJ databases">
        <title>Genome evolution observed in wild isolates of Caulobacter crescentus.</title>
        <authorList>
            <person name="Ely B."/>
            <person name="Wilson K."/>
            <person name="Scott D."/>
        </authorList>
    </citation>
    <scope>NUCLEOTIDE SEQUENCE [LARGE SCALE GENOMIC DNA]</scope>
    <source>
        <strain evidence="3">CB13b1a</strain>
    </source>
</reference>
<organism evidence="2 3">
    <name type="scientific">Caulobacter vibrioides</name>
    <name type="common">Caulobacter crescentus</name>
    <dbReference type="NCBI Taxonomy" id="155892"/>
    <lineage>
        <taxon>Bacteria</taxon>
        <taxon>Pseudomonadati</taxon>
        <taxon>Pseudomonadota</taxon>
        <taxon>Alphaproteobacteria</taxon>
        <taxon>Caulobacterales</taxon>
        <taxon>Caulobacteraceae</taxon>
        <taxon>Caulobacter</taxon>
    </lineage>
</organism>
<dbReference type="RefSeq" id="WP_096052260.1">
    <property type="nucleotide sequence ID" value="NZ_CP023315.3"/>
</dbReference>
<feature type="region of interest" description="Disordered" evidence="1">
    <location>
        <begin position="37"/>
        <end position="63"/>
    </location>
</feature>
<dbReference type="Proteomes" id="UP000217311">
    <property type="component" value="Chromosome"/>
</dbReference>
<dbReference type="Pfam" id="PF11843">
    <property type="entry name" value="DUF3363"/>
    <property type="match status" value="1"/>
</dbReference>
<accession>A0A290MV59</accession>
<name>A0A290MV59_CAUVI</name>
<dbReference type="EMBL" id="CP023315">
    <property type="protein sequence ID" value="ATC32858.1"/>
    <property type="molecule type" value="Genomic_DNA"/>
</dbReference>
<proteinExistence type="predicted"/>
<evidence type="ECO:0000313" key="2">
    <source>
        <dbReference type="EMBL" id="ATC32858.1"/>
    </source>
</evidence>
<evidence type="ECO:0000256" key="1">
    <source>
        <dbReference type="SAM" id="MobiDB-lite"/>
    </source>
</evidence>
<protein>
    <submittedName>
        <fullName evidence="2">DUF3363 domain-containing protein</fullName>
    </submittedName>
</protein>
<evidence type="ECO:0000313" key="3">
    <source>
        <dbReference type="Proteomes" id="UP000217311"/>
    </source>
</evidence>